<dbReference type="InterPro" id="IPR018247">
    <property type="entry name" value="EF_Hand_1_Ca_BS"/>
</dbReference>
<feature type="domain" description="EF-hand" evidence="2">
    <location>
        <begin position="55"/>
        <end position="90"/>
    </location>
</feature>
<keyword evidence="1" id="KW-0812">Transmembrane</keyword>
<dbReference type="PROSITE" id="PS50222">
    <property type="entry name" value="EF_HAND_2"/>
    <property type="match status" value="1"/>
</dbReference>
<reference evidence="3 4" key="1">
    <citation type="submission" date="2018-06" db="EMBL/GenBank/DDBJ databases">
        <authorList>
            <consortium name="Pathogen Informatics"/>
            <person name="Doyle S."/>
        </authorList>
    </citation>
    <scope>NUCLEOTIDE SEQUENCE [LARGE SCALE GENOMIC DNA]</scope>
    <source>
        <strain evidence="3 4">NCTC9426</strain>
    </source>
</reference>
<evidence type="ECO:0000256" key="1">
    <source>
        <dbReference type="SAM" id="Phobius"/>
    </source>
</evidence>
<evidence type="ECO:0000313" key="3">
    <source>
        <dbReference type="EMBL" id="STY90654.1"/>
    </source>
</evidence>
<organism evidence="3 4">
    <name type="scientific">Moraxella bovis</name>
    <dbReference type="NCBI Taxonomy" id="476"/>
    <lineage>
        <taxon>Bacteria</taxon>
        <taxon>Pseudomonadati</taxon>
        <taxon>Pseudomonadota</taxon>
        <taxon>Gammaproteobacteria</taxon>
        <taxon>Moraxellales</taxon>
        <taxon>Moraxellaceae</taxon>
        <taxon>Moraxella</taxon>
    </lineage>
</organism>
<feature type="transmembrane region" description="Helical" evidence="1">
    <location>
        <begin position="33"/>
        <end position="55"/>
    </location>
</feature>
<evidence type="ECO:0000313" key="4">
    <source>
        <dbReference type="Proteomes" id="UP000254133"/>
    </source>
</evidence>
<dbReference type="Proteomes" id="UP000254133">
    <property type="component" value="Unassembled WGS sequence"/>
</dbReference>
<protein>
    <recommendedName>
        <fullName evidence="2">EF-hand domain-containing protein</fullName>
    </recommendedName>
</protein>
<feature type="transmembrane region" description="Helical" evidence="1">
    <location>
        <begin position="105"/>
        <end position="125"/>
    </location>
</feature>
<gene>
    <name evidence="3" type="ORF">NCTC9426_00676</name>
</gene>
<dbReference type="RefSeq" id="WP_115368852.1">
    <property type="nucleotide sequence ID" value="NZ_UGPZ01000002.1"/>
</dbReference>
<dbReference type="GO" id="GO:0005509">
    <property type="term" value="F:calcium ion binding"/>
    <property type="evidence" value="ECO:0007669"/>
    <property type="project" value="InterPro"/>
</dbReference>
<keyword evidence="1" id="KW-0472">Membrane</keyword>
<proteinExistence type="predicted"/>
<dbReference type="PROSITE" id="PS00018">
    <property type="entry name" value="EF_HAND_1"/>
    <property type="match status" value="1"/>
</dbReference>
<dbReference type="EMBL" id="UGPZ01000002">
    <property type="protein sequence ID" value="STY90654.1"/>
    <property type="molecule type" value="Genomic_DNA"/>
</dbReference>
<evidence type="ECO:0000259" key="2">
    <source>
        <dbReference type="PROSITE" id="PS50222"/>
    </source>
</evidence>
<sequence length="131" mass="14413">MITLLYGLKIIFIGLLFITPIIAYMIRHKYRLSLLWVYPATSILCYLFIIGGAWATDAHLSAILQSYDLDGNGVLNDDELTPMATQAMQNVANDTGRTIAPMTGLIIAPIGVAVCFVFCGFLMIIKTAKPR</sequence>
<keyword evidence="1" id="KW-1133">Transmembrane helix</keyword>
<accession>A0A378PQA9</accession>
<feature type="transmembrane region" description="Helical" evidence="1">
    <location>
        <begin position="6"/>
        <end position="26"/>
    </location>
</feature>
<dbReference type="InterPro" id="IPR002048">
    <property type="entry name" value="EF_hand_dom"/>
</dbReference>
<dbReference type="AlphaFoldDB" id="A0A378PQA9"/>
<name>A0A378PQA9_MORBO</name>